<gene>
    <name evidence="1" type="ORF">HMPREF1391_01067</name>
</gene>
<accession>A0AB72ZU01</accession>
<name>A0AB72ZU01_HELPX</name>
<sequence>MRFNAFSNPKLNPPNPIRTRYEELSLAFRKLFLNMKNTQRHQFDYQCPTKIKPKIFTCFYVKCVGMS</sequence>
<reference evidence="2" key="1">
    <citation type="submission" date="2023-07" db="EMBL/GenBank/DDBJ databases">
        <authorList>
            <person name="Weinstock G."/>
            <person name="Sodergren E."/>
            <person name="Lobos E.A."/>
            <person name="Fulton L."/>
            <person name="Fulton R."/>
            <person name="Courtney L."/>
            <person name="Fronick C."/>
            <person name="O'Laughlin M."/>
            <person name="Godfrey J."/>
            <person name="Wilson R.M."/>
            <person name="Miner T."/>
            <person name="Farmer C."/>
            <person name="Delehaunty K."/>
            <person name="Cordes M."/>
            <person name="Minx P."/>
            <person name="Tomlinson C."/>
            <person name="Chen J."/>
            <person name="Wollam A."/>
            <person name="Pepin K.H."/>
            <person name="Bhonagiri V."/>
            <person name="Zhang X."/>
            <person name="Suruliraj S."/>
            <person name="Antonio M."/>
            <person name="Secka O."/>
            <person name="Thomas J."/>
            <person name="Warren W."/>
            <person name="Mitreva M."/>
            <person name="Mardis E.R."/>
            <person name="Wilson R.K."/>
        </authorList>
    </citation>
    <scope>NUCLEOTIDE SEQUENCE [LARGE SCALE GENOMIC DNA]</scope>
    <source>
        <strain evidence="2">GAM100Ai</strain>
    </source>
</reference>
<comment type="caution">
    <text evidence="1">The sequence shown here is derived from an EMBL/GenBank/DDBJ whole genome shotgun (WGS) entry which is preliminary data.</text>
</comment>
<dbReference type="Proteomes" id="UP000001345">
    <property type="component" value="Unassembled WGS sequence"/>
</dbReference>
<protein>
    <submittedName>
        <fullName evidence="1">Uncharacterized protein</fullName>
    </submittedName>
</protein>
<dbReference type="EMBL" id="ANFP01000058">
    <property type="protein sequence ID" value="EKQ71957.1"/>
    <property type="molecule type" value="Genomic_DNA"/>
</dbReference>
<evidence type="ECO:0000313" key="2">
    <source>
        <dbReference type="Proteomes" id="UP000001345"/>
    </source>
</evidence>
<proteinExistence type="predicted"/>
<dbReference type="AlphaFoldDB" id="A0AB72ZU01"/>
<organism evidence="1 2">
    <name type="scientific">Helicobacter pylori GAM100Ai</name>
    <dbReference type="NCBI Taxonomy" id="1159019"/>
    <lineage>
        <taxon>Bacteria</taxon>
        <taxon>Pseudomonadati</taxon>
        <taxon>Campylobacterota</taxon>
        <taxon>Epsilonproteobacteria</taxon>
        <taxon>Campylobacterales</taxon>
        <taxon>Helicobacteraceae</taxon>
        <taxon>Helicobacter</taxon>
    </lineage>
</organism>
<evidence type="ECO:0000313" key="1">
    <source>
        <dbReference type="EMBL" id="EKQ71957.1"/>
    </source>
</evidence>